<evidence type="ECO:0000256" key="1">
    <source>
        <dbReference type="ARBA" id="ARBA00004141"/>
    </source>
</evidence>
<accession>A0A1W0A5S3</accession>
<dbReference type="Pfam" id="PF01061">
    <property type="entry name" value="ABC2_membrane"/>
    <property type="match status" value="1"/>
</dbReference>
<keyword evidence="8" id="KW-0547">Nucleotide-binding</keyword>
<keyword evidence="5 6" id="KW-0472">Membrane</keyword>
<evidence type="ECO:0000256" key="3">
    <source>
        <dbReference type="ARBA" id="ARBA00022692"/>
    </source>
</evidence>
<dbReference type="Proteomes" id="UP000243217">
    <property type="component" value="Unassembled WGS sequence"/>
</dbReference>
<dbReference type="GO" id="GO:0140359">
    <property type="term" value="F:ABC-type transporter activity"/>
    <property type="evidence" value="ECO:0007669"/>
    <property type="project" value="InterPro"/>
</dbReference>
<dbReference type="GO" id="GO:0005524">
    <property type="term" value="F:ATP binding"/>
    <property type="evidence" value="ECO:0007669"/>
    <property type="project" value="UniProtKB-KW"/>
</dbReference>
<protein>
    <submittedName>
        <fullName evidence="8">ATP-binding Cassette (ABC) Superfamily</fullName>
    </submittedName>
</protein>
<reference evidence="8 9" key="1">
    <citation type="journal article" date="2014" name="Genome Biol. Evol.">
        <title>The secreted proteins of Achlya hypogyna and Thraustotheca clavata identify the ancestral oomycete secretome and reveal gene acquisitions by horizontal gene transfer.</title>
        <authorList>
            <person name="Misner I."/>
            <person name="Blouin N."/>
            <person name="Leonard G."/>
            <person name="Richards T.A."/>
            <person name="Lane C.E."/>
        </authorList>
    </citation>
    <scope>NUCLEOTIDE SEQUENCE [LARGE SCALE GENOMIC DNA]</scope>
    <source>
        <strain evidence="8 9">ATCC 34112</strain>
    </source>
</reference>
<dbReference type="Pfam" id="PF00005">
    <property type="entry name" value="ABC_tran"/>
    <property type="match status" value="2"/>
</dbReference>
<keyword evidence="2" id="KW-0813">Transport</keyword>
<dbReference type="STRING" id="74557.A0A1W0A5S3"/>
<dbReference type="InterPro" id="IPR013525">
    <property type="entry name" value="ABC2_TM"/>
</dbReference>
<dbReference type="SUPFAM" id="SSF52540">
    <property type="entry name" value="P-loop containing nucleoside triphosphate hydrolases"/>
    <property type="match status" value="2"/>
</dbReference>
<dbReference type="AlphaFoldDB" id="A0A1W0A5S3"/>
<evidence type="ECO:0000259" key="7">
    <source>
        <dbReference type="PROSITE" id="PS50893"/>
    </source>
</evidence>
<feature type="transmembrane region" description="Helical" evidence="6">
    <location>
        <begin position="529"/>
        <end position="553"/>
    </location>
</feature>
<evidence type="ECO:0000256" key="6">
    <source>
        <dbReference type="SAM" id="Phobius"/>
    </source>
</evidence>
<feature type="domain" description="ABC transporter" evidence="7">
    <location>
        <begin position="65"/>
        <end position="330"/>
    </location>
</feature>
<sequence>MSGENYLSQGSEAFHANVASHLEAAMGKCMPKMEIRFTNLSTSADVVVATKDGLELPTLYNHAKKSLMSLFRTKRTIRKDILHPMSGVFKPSTLTLVLGQPASGKSSLMKVLSGRFQERKNITIDGSVTYNGISANEVKNLIPQYTSYVSQRDFHYPVMSVKETLEFAHACQQPKHILDALENGTGQEIARAKSFMESLHNVYPDIITRQMGLTQCQDTIVGNAMLRGVSGGERKRVTLGEMEFGMKMVSFLDEISTGLDSAATYDIVNAQKSMTRHLKKTIVIALLQPAPEVFELFDEVLLLNEGHVMYHGPRSQCLAYFESLGLKCPPKRDVADFLLDLGTQQQNQYISYTSNSVPSSPCEYAENFRQSAIYANSISGGVLASEADIAHMKMLPEFTPSFLPITWTLAKRQAKVLARNKAYIRTRFVMTLLMSFLYSSTFYQMDPALSMNIVGLIYLAMLFLALGQIPLVPVLISSREIFYKQRNANFFRTSSFIIAQSMTQVPYAVLETVVFGSILYWVCGFANDFAAYILYLVILILSNLSFVGWLFFVTMMSSNLHVAKPLAMVSVLMHITFAGFIITGDNLPGYFVWVFWIDPFAWTLRALSVNQYSVSEFQKCVYNGVDYCKQFGKTMGNTQLQLLGLPTETKWIGLAILYLISCYCLFLSLTYFALEYHKPDNHGNHTMVTVNDEDEETSDHYIKAPKTPSENSAAITIDRTVSRVPQVVLAFKDLWYSVPNQTKGEPDLQLLKGINGYALPGTITALMGSSGAGKTTLMDVIAGRKTGGKIEGQILLNG</sequence>
<evidence type="ECO:0000313" key="9">
    <source>
        <dbReference type="Proteomes" id="UP000243217"/>
    </source>
</evidence>
<dbReference type="InterPro" id="IPR003439">
    <property type="entry name" value="ABC_transporter-like_ATP-bd"/>
</dbReference>
<dbReference type="PROSITE" id="PS50893">
    <property type="entry name" value="ABC_TRANSPORTER_2"/>
    <property type="match status" value="1"/>
</dbReference>
<gene>
    <name evidence="8" type="ORF">THRCLA_02341</name>
</gene>
<dbReference type="Pfam" id="PF19055">
    <property type="entry name" value="ABC2_membrane_7"/>
    <property type="match status" value="1"/>
</dbReference>
<feature type="non-terminal residue" evidence="8">
    <location>
        <position position="798"/>
    </location>
</feature>
<keyword evidence="8" id="KW-0067">ATP-binding</keyword>
<dbReference type="GO" id="GO:0016887">
    <property type="term" value="F:ATP hydrolysis activity"/>
    <property type="evidence" value="ECO:0007669"/>
    <property type="project" value="InterPro"/>
</dbReference>
<feature type="transmembrane region" description="Helical" evidence="6">
    <location>
        <begin position="651"/>
        <end position="674"/>
    </location>
</feature>
<dbReference type="PANTHER" id="PTHR19241">
    <property type="entry name" value="ATP-BINDING CASSETTE TRANSPORTER"/>
    <property type="match status" value="1"/>
</dbReference>
<dbReference type="GO" id="GO:0016020">
    <property type="term" value="C:membrane"/>
    <property type="evidence" value="ECO:0007669"/>
    <property type="project" value="UniProtKB-SubCell"/>
</dbReference>
<name>A0A1W0A5S3_9STRA</name>
<dbReference type="Gene3D" id="3.40.50.300">
    <property type="entry name" value="P-loop containing nucleotide triphosphate hydrolases"/>
    <property type="match status" value="2"/>
</dbReference>
<dbReference type="InterPro" id="IPR043926">
    <property type="entry name" value="ABCG_dom"/>
</dbReference>
<evidence type="ECO:0000313" key="8">
    <source>
        <dbReference type="EMBL" id="OQS05559.1"/>
    </source>
</evidence>
<comment type="subcellular location">
    <subcellularLocation>
        <location evidence="1">Membrane</location>
        <topology evidence="1">Multi-pass membrane protein</topology>
    </subcellularLocation>
</comment>
<dbReference type="InterPro" id="IPR027417">
    <property type="entry name" value="P-loop_NTPase"/>
</dbReference>
<dbReference type="FunFam" id="3.40.50.300:FF:000528">
    <property type="entry name" value="ABC transporter G family member 31"/>
    <property type="match status" value="1"/>
</dbReference>
<dbReference type="EMBL" id="JNBS01000446">
    <property type="protein sequence ID" value="OQS05559.1"/>
    <property type="molecule type" value="Genomic_DNA"/>
</dbReference>
<evidence type="ECO:0000256" key="2">
    <source>
        <dbReference type="ARBA" id="ARBA00022448"/>
    </source>
</evidence>
<proteinExistence type="predicted"/>
<evidence type="ECO:0000256" key="4">
    <source>
        <dbReference type="ARBA" id="ARBA00022989"/>
    </source>
</evidence>
<keyword evidence="9" id="KW-1185">Reference proteome</keyword>
<feature type="transmembrane region" description="Helical" evidence="6">
    <location>
        <begin position="455"/>
        <end position="476"/>
    </location>
</feature>
<comment type="caution">
    <text evidence="8">The sequence shown here is derived from an EMBL/GenBank/DDBJ whole genome shotgun (WGS) entry which is preliminary data.</text>
</comment>
<feature type="transmembrane region" description="Helical" evidence="6">
    <location>
        <begin position="505"/>
        <end position="523"/>
    </location>
</feature>
<dbReference type="OrthoDB" id="66620at2759"/>
<keyword evidence="4 6" id="KW-1133">Transmembrane helix</keyword>
<evidence type="ECO:0000256" key="5">
    <source>
        <dbReference type="ARBA" id="ARBA00023136"/>
    </source>
</evidence>
<organism evidence="8 9">
    <name type="scientific">Thraustotheca clavata</name>
    <dbReference type="NCBI Taxonomy" id="74557"/>
    <lineage>
        <taxon>Eukaryota</taxon>
        <taxon>Sar</taxon>
        <taxon>Stramenopiles</taxon>
        <taxon>Oomycota</taxon>
        <taxon>Saprolegniomycetes</taxon>
        <taxon>Saprolegniales</taxon>
        <taxon>Achlyaceae</taxon>
        <taxon>Thraustotheca</taxon>
    </lineage>
</organism>
<keyword evidence="3 6" id="KW-0812">Transmembrane</keyword>
<feature type="transmembrane region" description="Helical" evidence="6">
    <location>
        <begin position="565"/>
        <end position="583"/>
    </location>
</feature>